<gene>
    <name evidence="3" type="ORF">GARC_3404</name>
</gene>
<accession>K6YQC7</accession>
<keyword evidence="4" id="KW-1185">Reference proteome</keyword>
<evidence type="ECO:0000259" key="2">
    <source>
        <dbReference type="Pfam" id="PF08787"/>
    </source>
</evidence>
<keyword evidence="1" id="KW-0812">Transmembrane</keyword>
<dbReference type="SUPFAM" id="SSF49899">
    <property type="entry name" value="Concanavalin A-like lectins/glucanases"/>
    <property type="match status" value="1"/>
</dbReference>
<feature type="domain" description="Alginate lyase 2" evidence="2">
    <location>
        <begin position="105"/>
        <end position="161"/>
    </location>
</feature>
<comment type="caution">
    <text evidence="3">The sequence shown here is derived from an EMBL/GenBank/DDBJ whole genome shotgun (WGS) entry which is preliminary data.</text>
</comment>
<evidence type="ECO:0000313" key="3">
    <source>
        <dbReference type="EMBL" id="GAC20362.1"/>
    </source>
</evidence>
<dbReference type="EMBL" id="BAEO01000051">
    <property type="protein sequence ID" value="GAC20362.1"/>
    <property type="molecule type" value="Genomic_DNA"/>
</dbReference>
<feature type="transmembrane region" description="Helical" evidence="1">
    <location>
        <begin position="64"/>
        <end position="85"/>
    </location>
</feature>
<dbReference type="Pfam" id="PF08787">
    <property type="entry name" value="Alginate_lyase2"/>
    <property type="match status" value="1"/>
</dbReference>
<evidence type="ECO:0000256" key="1">
    <source>
        <dbReference type="SAM" id="Phobius"/>
    </source>
</evidence>
<dbReference type="AlphaFoldDB" id="K6YQC7"/>
<organism evidence="3 4">
    <name type="scientific">Paraglaciecola arctica BSs20135</name>
    <dbReference type="NCBI Taxonomy" id="493475"/>
    <lineage>
        <taxon>Bacteria</taxon>
        <taxon>Pseudomonadati</taxon>
        <taxon>Pseudomonadota</taxon>
        <taxon>Gammaproteobacteria</taxon>
        <taxon>Alteromonadales</taxon>
        <taxon>Alteromonadaceae</taxon>
        <taxon>Paraglaciecola</taxon>
    </lineage>
</organism>
<keyword evidence="1" id="KW-1133">Transmembrane helix</keyword>
<keyword evidence="1" id="KW-0472">Membrane</keyword>
<dbReference type="Proteomes" id="UP000006327">
    <property type="component" value="Unassembled WGS sequence"/>
</dbReference>
<reference evidence="3 4" key="1">
    <citation type="journal article" date="2017" name="Antonie Van Leeuwenhoek">
        <title>Rhizobium rhizosphaerae sp. nov., a novel species isolated from rice rhizosphere.</title>
        <authorList>
            <person name="Zhao J.J."/>
            <person name="Zhang J."/>
            <person name="Zhang R.J."/>
            <person name="Zhang C.W."/>
            <person name="Yin H.Q."/>
            <person name="Zhang X.X."/>
        </authorList>
    </citation>
    <scope>NUCLEOTIDE SEQUENCE [LARGE SCALE GENOMIC DNA]</scope>
    <source>
        <strain evidence="3 4">BSs20135</strain>
    </source>
</reference>
<dbReference type="InterPro" id="IPR014895">
    <property type="entry name" value="Alginate_lyase_2"/>
</dbReference>
<name>K6YQC7_9ALTE</name>
<dbReference type="STRING" id="493475.GARC_3404"/>
<dbReference type="InterPro" id="IPR013320">
    <property type="entry name" value="ConA-like_dom_sf"/>
</dbReference>
<dbReference type="Gene3D" id="2.60.120.200">
    <property type="match status" value="1"/>
</dbReference>
<proteinExistence type="predicted"/>
<sequence>MYNRRHNTIYKITAGSYCRCSTGNIRDYQLLFGLEFYYNHLYLTFSFYIRRDNKIMNKARIKKIVLSSAIIPLSVTLLVACSGVGSSTTTTNSSTNKAMMPASKFDLSHWKITLPEDLDNDGKIDEISVEDIQNYAHPDFFYLDENGGMVFVAPNKAITSAYLQSHPS</sequence>
<protein>
    <recommendedName>
        <fullName evidence="2">Alginate lyase 2 domain-containing protein</fullName>
    </recommendedName>
</protein>
<evidence type="ECO:0000313" key="4">
    <source>
        <dbReference type="Proteomes" id="UP000006327"/>
    </source>
</evidence>